<feature type="compositionally biased region" description="Polar residues" evidence="1">
    <location>
        <begin position="11"/>
        <end position="26"/>
    </location>
</feature>
<reference evidence="2" key="1">
    <citation type="submission" date="2021-05" db="EMBL/GenBank/DDBJ databases">
        <authorList>
            <person name="Alioto T."/>
            <person name="Alioto T."/>
            <person name="Gomez Garrido J."/>
        </authorList>
    </citation>
    <scope>NUCLEOTIDE SEQUENCE</scope>
</reference>
<protein>
    <submittedName>
        <fullName evidence="2">Protein cubitus interruptus</fullName>
    </submittedName>
</protein>
<proteinExistence type="predicted"/>
<sequence>MLSRQVLRSLPSKSRTPRPTGQNTRPAPTAMRSTIKRYTDPTSLGKHVKAVHGPNFYANKKQNGYGYQHDEEGSNPMLDGSRRSEDMHGMAWHGKQWQDNEHEQSKHQGGVGRTLDGRLLLGWWTITTAQHAAGQSRSY</sequence>
<feature type="region of interest" description="Disordered" evidence="1">
    <location>
        <begin position="1"/>
        <end position="89"/>
    </location>
</feature>
<name>A0A8D8IQB3_CULPI</name>
<evidence type="ECO:0000256" key="1">
    <source>
        <dbReference type="SAM" id="MobiDB-lite"/>
    </source>
</evidence>
<organism evidence="2">
    <name type="scientific">Culex pipiens</name>
    <name type="common">House mosquito</name>
    <dbReference type="NCBI Taxonomy" id="7175"/>
    <lineage>
        <taxon>Eukaryota</taxon>
        <taxon>Metazoa</taxon>
        <taxon>Ecdysozoa</taxon>
        <taxon>Arthropoda</taxon>
        <taxon>Hexapoda</taxon>
        <taxon>Insecta</taxon>
        <taxon>Pterygota</taxon>
        <taxon>Neoptera</taxon>
        <taxon>Endopterygota</taxon>
        <taxon>Diptera</taxon>
        <taxon>Nematocera</taxon>
        <taxon>Culicoidea</taxon>
        <taxon>Culicidae</taxon>
        <taxon>Culicinae</taxon>
        <taxon>Culicini</taxon>
        <taxon>Culex</taxon>
        <taxon>Culex</taxon>
    </lineage>
</organism>
<evidence type="ECO:0000313" key="2">
    <source>
        <dbReference type="EMBL" id="CAG6558674.1"/>
    </source>
</evidence>
<dbReference type="EMBL" id="HBUE01260221">
    <property type="protein sequence ID" value="CAG6558674.1"/>
    <property type="molecule type" value="Transcribed_RNA"/>
</dbReference>
<dbReference type="EMBL" id="HBUE01155150">
    <property type="protein sequence ID" value="CAG6507337.1"/>
    <property type="molecule type" value="Transcribed_RNA"/>
</dbReference>
<accession>A0A8D8IQB3</accession>
<dbReference type="AlphaFoldDB" id="A0A8D8IQB3"/>